<dbReference type="InterPro" id="IPR012337">
    <property type="entry name" value="RNaseH-like_sf"/>
</dbReference>
<dbReference type="GO" id="GO:0006357">
    <property type="term" value="P:regulation of transcription by RNA polymerase II"/>
    <property type="evidence" value="ECO:0007669"/>
    <property type="project" value="TreeGrafter"/>
</dbReference>
<protein>
    <submittedName>
        <fullName evidence="3">Dimerization domain protein, hAT family</fullName>
    </submittedName>
</protein>
<keyword evidence="4" id="KW-1185">Reference proteome</keyword>
<name>A0A368GCK9_ANCCA</name>
<dbReference type="PANTHER" id="PTHR46169">
    <property type="entry name" value="DNA REPLICATION-RELATED ELEMENT FACTOR, ISOFORM A"/>
    <property type="match status" value="1"/>
</dbReference>
<comment type="caution">
    <text evidence="3">The sequence shown here is derived from an EMBL/GenBank/DDBJ whole genome shotgun (WGS) entry which is preliminary data.</text>
</comment>
<dbReference type="InterPro" id="IPR052717">
    <property type="entry name" value="Vacuolar_transposase_reg"/>
</dbReference>
<dbReference type="EMBL" id="JOJR01000270">
    <property type="protein sequence ID" value="RCN40735.1"/>
    <property type="molecule type" value="Genomic_DNA"/>
</dbReference>
<dbReference type="SUPFAM" id="SSF53098">
    <property type="entry name" value="Ribonuclease H-like"/>
    <property type="match status" value="1"/>
</dbReference>
<proteinExistence type="predicted"/>
<dbReference type="AlphaFoldDB" id="A0A368GCK9"/>
<dbReference type="PANTHER" id="PTHR46169:SF29">
    <property type="entry name" value="DNA REPLICATION-RELATED ELEMENT FACTOR, ISOFORM A"/>
    <property type="match status" value="1"/>
</dbReference>
<accession>A0A368GCK9</accession>
<feature type="non-terminal residue" evidence="3">
    <location>
        <position position="144"/>
    </location>
</feature>
<feature type="region of interest" description="Disordered" evidence="1">
    <location>
        <begin position="120"/>
        <end position="144"/>
    </location>
</feature>
<dbReference type="GO" id="GO:0046983">
    <property type="term" value="F:protein dimerization activity"/>
    <property type="evidence" value="ECO:0007669"/>
    <property type="project" value="InterPro"/>
</dbReference>
<dbReference type="STRING" id="29170.A0A368GCK9"/>
<dbReference type="Proteomes" id="UP000252519">
    <property type="component" value="Unassembled WGS sequence"/>
</dbReference>
<dbReference type="InterPro" id="IPR008906">
    <property type="entry name" value="HATC_C_dom"/>
</dbReference>
<sequence length="144" mass="16509">MNRSTEVKSLYKRLLKEAGLPIVLPATDCPTRWGSTYTMVCDDTMESDPIKWWRNHCEEFPLIAKTVPQYLVVPATSVDCERLFSLAGIIYGNKRRGHLKGENARLLLMLKVNSNEKVGRSSKAWNPSEVGRYGRKKQMEEVYD</sequence>
<evidence type="ECO:0000313" key="4">
    <source>
        <dbReference type="Proteomes" id="UP000252519"/>
    </source>
</evidence>
<evidence type="ECO:0000256" key="1">
    <source>
        <dbReference type="SAM" id="MobiDB-lite"/>
    </source>
</evidence>
<organism evidence="3 4">
    <name type="scientific">Ancylostoma caninum</name>
    <name type="common">Dog hookworm</name>
    <dbReference type="NCBI Taxonomy" id="29170"/>
    <lineage>
        <taxon>Eukaryota</taxon>
        <taxon>Metazoa</taxon>
        <taxon>Ecdysozoa</taxon>
        <taxon>Nematoda</taxon>
        <taxon>Chromadorea</taxon>
        <taxon>Rhabditida</taxon>
        <taxon>Rhabditina</taxon>
        <taxon>Rhabditomorpha</taxon>
        <taxon>Strongyloidea</taxon>
        <taxon>Ancylostomatidae</taxon>
        <taxon>Ancylostomatinae</taxon>
        <taxon>Ancylostoma</taxon>
    </lineage>
</organism>
<dbReference type="Pfam" id="PF05699">
    <property type="entry name" value="Dimer_Tnp_hAT"/>
    <property type="match status" value="1"/>
</dbReference>
<dbReference type="GO" id="GO:0005634">
    <property type="term" value="C:nucleus"/>
    <property type="evidence" value="ECO:0007669"/>
    <property type="project" value="TreeGrafter"/>
</dbReference>
<evidence type="ECO:0000313" key="3">
    <source>
        <dbReference type="EMBL" id="RCN40735.1"/>
    </source>
</evidence>
<dbReference type="OrthoDB" id="5869280at2759"/>
<evidence type="ECO:0000259" key="2">
    <source>
        <dbReference type="Pfam" id="PF05699"/>
    </source>
</evidence>
<feature type="domain" description="HAT C-terminal dimerisation" evidence="2">
    <location>
        <begin position="44"/>
        <end position="110"/>
    </location>
</feature>
<reference evidence="3 4" key="1">
    <citation type="submission" date="2014-10" db="EMBL/GenBank/DDBJ databases">
        <title>Draft genome of the hookworm Ancylostoma caninum.</title>
        <authorList>
            <person name="Mitreva M."/>
        </authorList>
    </citation>
    <scope>NUCLEOTIDE SEQUENCE [LARGE SCALE GENOMIC DNA]</scope>
    <source>
        <strain evidence="3 4">Baltimore</strain>
    </source>
</reference>
<gene>
    <name evidence="3" type="ORF">ANCCAN_13315</name>
</gene>